<gene>
    <name evidence="1" type="ORF">KTT_05380</name>
</gene>
<dbReference type="Proteomes" id="UP000287352">
    <property type="component" value="Unassembled WGS sequence"/>
</dbReference>
<proteinExistence type="predicted"/>
<dbReference type="OrthoDB" id="7942934at2"/>
<keyword evidence="2" id="KW-1185">Reference proteome</keyword>
<sequence length="327" mass="36811">MSDPMLERIQREAGIPELIDVLVERLAPTDLQSLLLEVYRRRAASVQPSHLLERYERDRFVRPSALAPGVLADFDRLVWSLLPEHYAAIELSPVCPLGTNVSVATVDQNKVVTTIRNTEVVADATNVLALECASRRRLLLRHNSQSRERIRLCASHRVVRAQAYQAAPGVLPHFRLLGLCTAGRDEGSFQFETTSLIEHIAFYVRLLREVSHLGYQTHRVRVTLTDLEHGRREQTLTSQVFEPLMAYYPGILCELDPDREAGRGYYAGVCFHIYATNGAGTELELIDGGFTTWTQQFLSNSKERMLISGLGTERLCSQFSALSVETD</sequence>
<accession>A0A401ZUU0</accession>
<organism evidence="1 2">
    <name type="scientific">Tengunoibacter tsumagoiensis</name>
    <dbReference type="NCBI Taxonomy" id="2014871"/>
    <lineage>
        <taxon>Bacteria</taxon>
        <taxon>Bacillati</taxon>
        <taxon>Chloroflexota</taxon>
        <taxon>Ktedonobacteria</taxon>
        <taxon>Ktedonobacterales</taxon>
        <taxon>Dictyobacteraceae</taxon>
        <taxon>Tengunoibacter</taxon>
    </lineage>
</organism>
<dbReference type="AlphaFoldDB" id="A0A401ZUU0"/>
<reference evidence="2" key="1">
    <citation type="submission" date="2018-12" db="EMBL/GenBank/DDBJ databases">
        <title>Tengunoibacter tsumagoiensis gen. nov., sp. nov., Dictyobacter kobayashii sp. nov., D. alpinus sp. nov., and D. joshuensis sp. nov. and description of Dictyobacteraceae fam. nov. within the order Ktedonobacterales isolated from Tengu-no-mugimeshi.</title>
        <authorList>
            <person name="Wang C.M."/>
            <person name="Zheng Y."/>
            <person name="Sakai Y."/>
            <person name="Toyoda A."/>
            <person name="Minakuchi Y."/>
            <person name="Abe K."/>
            <person name="Yokota A."/>
            <person name="Yabe S."/>
        </authorList>
    </citation>
    <scope>NUCLEOTIDE SEQUENCE [LARGE SCALE GENOMIC DNA]</scope>
    <source>
        <strain evidence="2">Uno3</strain>
    </source>
</reference>
<evidence type="ECO:0000313" key="2">
    <source>
        <dbReference type="Proteomes" id="UP000287352"/>
    </source>
</evidence>
<evidence type="ECO:0000313" key="1">
    <source>
        <dbReference type="EMBL" id="GCE10679.1"/>
    </source>
</evidence>
<dbReference type="RefSeq" id="WP_126578263.1">
    <property type="nucleotide sequence ID" value="NZ_BIFR01000001.1"/>
</dbReference>
<dbReference type="EMBL" id="BIFR01000001">
    <property type="protein sequence ID" value="GCE10679.1"/>
    <property type="molecule type" value="Genomic_DNA"/>
</dbReference>
<comment type="caution">
    <text evidence="1">The sequence shown here is derived from an EMBL/GenBank/DDBJ whole genome shotgun (WGS) entry which is preliminary data.</text>
</comment>
<protein>
    <submittedName>
        <fullName evidence="1">Uncharacterized protein</fullName>
    </submittedName>
</protein>
<name>A0A401ZUU0_9CHLR</name>